<gene>
    <name evidence="2" type="primary">SH</name>
</gene>
<feature type="transmembrane region" description="Helical" evidence="1">
    <location>
        <begin position="30"/>
        <end position="53"/>
    </location>
</feature>
<keyword evidence="1" id="KW-1133">Transmembrane helix</keyword>
<evidence type="ECO:0000313" key="2">
    <source>
        <dbReference type="EMBL" id="QDQ17730.1"/>
    </source>
</evidence>
<keyword evidence="1" id="KW-0472">Membrane</keyword>
<proteinExistence type="predicted"/>
<protein>
    <submittedName>
        <fullName evidence="2">Small hydrophobic protein</fullName>
    </submittedName>
</protein>
<evidence type="ECO:0000256" key="1">
    <source>
        <dbReference type="SAM" id="Phobius"/>
    </source>
</evidence>
<name>A0A6B7JF16_9MONO</name>
<sequence length="189" mass="22023">MITLDVIKNDRSSKTCTHLKKIIKDHSGKVLIALKLILALLTFFTVTITINYIKVENNLQICQSKTESDKEDSPSNTTSVTTKTTLDHDITQYFKRLIQRYTDSVINKDTCWKISRNQCTNITTYKFLCFKSEDSKINSCDRLTDLCRNKSKPAVEAYHTVECHCIYTIEWKCYHYSIDKTQSRMLRLD</sequence>
<accession>A0A6B7JF16</accession>
<organism evidence="2">
    <name type="scientific">human metapneumovirus</name>
    <dbReference type="NCBI Taxonomy" id="162145"/>
    <lineage>
        <taxon>Viruses</taxon>
        <taxon>Riboviria</taxon>
        <taxon>Orthornavirae</taxon>
        <taxon>Negarnaviricota</taxon>
        <taxon>Haploviricotina</taxon>
        <taxon>Monjiviricetes</taxon>
        <taxon>Mononegavirales</taxon>
        <taxon>Pneumoviridae</taxon>
        <taxon>Metapneumovirus</taxon>
        <taxon>Metapneumovirus hominis</taxon>
    </lineage>
</organism>
<reference evidence="2" key="1">
    <citation type="submission" date="2018-09" db="EMBL/GenBank/DDBJ databases">
        <authorList>
            <person name="Jagusic M."/>
            <person name="Slovic A."/>
            <person name="Forcic D."/>
            <person name="Mlinaric-Galinovic G."/>
            <person name="Ljubin Sternak S."/>
            <person name="Tabain I."/>
            <person name="Vilibic-Cavlek T."/>
        </authorList>
    </citation>
    <scope>NUCLEOTIDE SEQUENCE</scope>
    <source>
        <strain evidence="2">HR577-12</strain>
    </source>
</reference>
<keyword evidence="1" id="KW-0812">Transmembrane</keyword>
<dbReference type="EMBL" id="MH918033">
    <property type="protein sequence ID" value="QDQ17730.1"/>
    <property type="molecule type" value="Viral_cRNA"/>
</dbReference>